<dbReference type="InterPro" id="IPR043167">
    <property type="entry name" value="LpxI_C_sf"/>
</dbReference>
<gene>
    <name evidence="3" type="ORF">D8780_06865</name>
</gene>
<comment type="caution">
    <text evidence="3">The sequence shown here is derived from an EMBL/GenBank/DDBJ whole genome shotgun (WGS) entry which is preliminary data.</text>
</comment>
<evidence type="ECO:0000259" key="2">
    <source>
        <dbReference type="Pfam" id="PF17930"/>
    </source>
</evidence>
<dbReference type="Pfam" id="PF17930">
    <property type="entry name" value="LpxI_N"/>
    <property type="match status" value="1"/>
</dbReference>
<dbReference type="InterPro" id="IPR010415">
    <property type="entry name" value="LpxI_C"/>
</dbReference>
<dbReference type="AlphaFoldDB" id="A0A3L7JC20"/>
<proteinExistence type="predicted"/>
<feature type="domain" description="LpxI C-terminal" evidence="1">
    <location>
        <begin position="141"/>
        <end position="277"/>
    </location>
</feature>
<dbReference type="Gene3D" id="3.40.50.20">
    <property type="match status" value="1"/>
</dbReference>
<evidence type="ECO:0000313" key="4">
    <source>
        <dbReference type="Proteomes" id="UP000281094"/>
    </source>
</evidence>
<dbReference type="Pfam" id="PF06230">
    <property type="entry name" value="LpxI_C"/>
    <property type="match status" value="1"/>
</dbReference>
<evidence type="ECO:0000259" key="1">
    <source>
        <dbReference type="Pfam" id="PF06230"/>
    </source>
</evidence>
<feature type="domain" description="LpxI N-terminal" evidence="2">
    <location>
        <begin position="9"/>
        <end position="138"/>
    </location>
</feature>
<dbReference type="PANTHER" id="PTHR39962:SF1">
    <property type="entry name" value="LPXI FAMILY PROTEIN"/>
    <property type="match status" value="1"/>
</dbReference>
<protein>
    <submittedName>
        <fullName evidence="3">DUF1009 domain-containing protein</fullName>
    </submittedName>
</protein>
<dbReference type="PANTHER" id="PTHR39962">
    <property type="entry name" value="BLL4848 PROTEIN"/>
    <property type="match status" value="1"/>
</dbReference>
<keyword evidence="4" id="KW-1185">Reference proteome</keyword>
<organism evidence="3 4">
    <name type="scientific">Notoacmeibacter ruber</name>
    <dbReference type="NCBI Taxonomy" id="2670375"/>
    <lineage>
        <taxon>Bacteria</taxon>
        <taxon>Pseudomonadati</taxon>
        <taxon>Pseudomonadota</taxon>
        <taxon>Alphaproteobacteria</taxon>
        <taxon>Hyphomicrobiales</taxon>
        <taxon>Notoacmeibacteraceae</taxon>
        <taxon>Notoacmeibacter</taxon>
    </lineage>
</organism>
<sequence>MTTDKEPTIGILAGSGDLPLLLAKGLSQKGRRVVILAIEGEADQDFGDLPVYRAPIEDLRSLARILARENVSQMVMGGGIVRRPRWQSIRLPLKLLPVLPSAVRALSAGDDALLRTAHAALEQMGVELVPVQEILPELLAPAGQIGEIKPLKPDLDSISAGFRAAKALGQLDIGQAAVVFGKRAVAVEGIEGTEGLLHRVGEMRDHGRIGSGRRGVLVKCAKPEQDMRSDLPSIGPETVRQALNARLSGIAVEAERSLILKLEDTIAAADEAGLFLWGAKEETL</sequence>
<dbReference type="RefSeq" id="WP_121644932.1">
    <property type="nucleotide sequence ID" value="NZ_RCWN01000001.1"/>
</dbReference>
<dbReference type="Proteomes" id="UP000281094">
    <property type="component" value="Unassembled WGS sequence"/>
</dbReference>
<dbReference type="InterPro" id="IPR053174">
    <property type="entry name" value="LpxI"/>
</dbReference>
<dbReference type="Gene3D" id="3.40.140.80">
    <property type="match status" value="1"/>
</dbReference>
<evidence type="ECO:0000313" key="3">
    <source>
        <dbReference type="EMBL" id="RLQ87969.1"/>
    </source>
</evidence>
<dbReference type="InterPro" id="IPR041255">
    <property type="entry name" value="LpxI_N"/>
</dbReference>
<accession>A0A3L7JC20</accession>
<dbReference type="EMBL" id="RCWN01000001">
    <property type="protein sequence ID" value="RLQ87969.1"/>
    <property type="molecule type" value="Genomic_DNA"/>
</dbReference>
<name>A0A3L7JC20_9HYPH</name>
<reference evidence="3 4" key="1">
    <citation type="submission" date="2018-10" db="EMBL/GenBank/DDBJ databases">
        <title>Notoacmeibacter sp. M2BS9Y-3-1, whole genome shotgun sequence.</title>
        <authorList>
            <person name="Tuo L."/>
        </authorList>
    </citation>
    <scope>NUCLEOTIDE SEQUENCE [LARGE SCALE GENOMIC DNA]</scope>
    <source>
        <strain evidence="3 4">M2BS9Y-3-1</strain>
    </source>
</reference>